<comment type="caution">
    <text evidence="1">The sequence shown here is derived from an EMBL/GenBank/DDBJ whole genome shotgun (WGS) entry which is preliminary data.</text>
</comment>
<dbReference type="AlphaFoldDB" id="A0A0F9P8W8"/>
<sequence>MDLCKKCAWSRIGQKLPYCIDLRSKGATDCSKFYSAKALGWTGPADLEGLADDESPTYELEEPKEIQCALCGRMKDKGVVCWWCGSE</sequence>
<gene>
    <name evidence="1" type="ORF">LCGC14_1167410</name>
</gene>
<protein>
    <submittedName>
        <fullName evidence="1">Uncharacterized protein</fullName>
    </submittedName>
</protein>
<evidence type="ECO:0000313" key="1">
    <source>
        <dbReference type="EMBL" id="KKM97490.1"/>
    </source>
</evidence>
<reference evidence="1" key="1">
    <citation type="journal article" date="2015" name="Nature">
        <title>Complex archaea that bridge the gap between prokaryotes and eukaryotes.</title>
        <authorList>
            <person name="Spang A."/>
            <person name="Saw J.H."/>
            <person name="Jorgensen S.L."/>
            <person name="Zaremba-Niedzwiedzka K."/>
            <person name="Martijn J."/>
            <person name="Lind A.E."/>
            <person name="van Eijk R."/>
            <person name="Schleper C."/>
            <person name="Guy L."/>
            <person name="Ettema T.J."/>
        </authorList>
    </citation>
    <scope>NUCLEOTIDE SEQUENCE</scope>
</reference>
<name>A0A0F9P8W8_9ZZZZ</name>
<organism evidence="1">
    <name type="scientific">marine sediment metagenome</name>
    <dbReference type="NCBI Taxonomy" id="412755"/>
    <lineage>
        <taxon>unclassified sequences</taxon>
        <taxon>metagenomes</taxon>
        <taxon>ecological metagenomes</taxon>
    </lineage>
</organism>
<proteinExistence type="predicted"/>
<dbReference type="EMBL" id="LAZR01005742">
    <property type="protein sequence ID" value="KKM97490.1"/>
    <property type="molecule type" value="Genomic_DNA"/>
</dbReference>
<accession>A0A0F9P8W8</accession>